<evidence type="ECO:0000256" key="9">
    <source>
        <dbReference type="SAM" id="Phobius"/>
    </source>
</evidence>
<feature type="chain" id="PRO_5042911661" description="FAS1 domain-containing protein" evidence="10">
    <location>
        <begin position="25"/>
        <end position="265"/>
    </location>
</feature>
<evidence type="ECO:0000256" key="3">
    <source>
        <dbReference type="ARBA" id="ARBA00022475"/>
    </source>
</evidence>
<sequence length="265" mass="28010">MGREGRLVVFEIIIWVLHASSIAAESPASTPQGQAQPREDIVSILTQGNSFNMFLHLMKSTQLINQLNSQLISIKSGGLTILAPDDGAFTELKPGFLNSLSDAKKLELVQFHVLPDLVTTTNFDTITNPVRTLAGNKPGKVQLDVISYGGTVNISTGPVNTTINGLIYTDSHLAVYRVAKVLIPSEFVAPTTKTNITATSTPLPAPSPSSASASASSSASSPAPATHLPKPPTPLPPTVISAAFPFTIPLFLCSLLPLLFLLLAY</sequence>
<dbReference type="InterPro" id="IPR036378">
    <property type="entry name" value="FAS1_dom_sf"/>
</dbReference>
<evidence type="ECO:0000259" key="11">
    <source>
        <dbReference type="PROSITE" id="PS50213"/>
    </source>
</evidence>
<keyword evidence="5 10" id="KW-0732">Signal</keyword>
<evidence type="ECO:0000256" key="5">
    <source>
        <dbReference type="ARBA" id="ARBA00022729"/>
    </source>
</evidence>
<comment type="similarity">
    <text evidence="2">Belongs to the fasciclin-like AGP family.</text>
</comment>
<comment type="function">
    <text evidence="7">May be a cell surface adhesion protein.</text>
</comment>
<evidence type="ECO:0000256" key="7">
    <source>
        <dbReference type="ARBA" id="ARBA00024686"/>
    </source>
</evidence>
<accession>A0AAN9SR48</accession>
<dbReference type="EMBL" id="JAYMYS010000003">
    <property type="protein sequence ID" value="KAK7402138.1"/>
    <property type="molecule type" value="Genomic_DNA"/>
</dbReference>
<dbReference type="Pfam" id="PF02469">
    <property type="entry name" value="Fasciclin"/>
    <property type="match status" value="1"/>
</dbReference>
<keyword evidence="3" id="KW-1003">Cell membrane</keyword>
<organism evidence="12 13">
    <name type="scientific">Psophocarpus tetragonolobus</name>
    <name type="common">Winged bean</name>
    <name type="synonym">Dolichos tetragonolobus</name>
    <dbReference type="NCBI Taxonomy" id="3891"/>
    <lineage>
        <taxon>Eukaryota</taxon>
        <taxon>Viridiplantae</taxon>
        <taxon>Streptophyta</taxon>
        <taxon>Embryophyta</taxon>
        <taxon>Tracheophyta</taxon>
        <taxon>Spermatophyta</taxon>
        <taxon>Magnoliopsida</taxon>
        <taxon>eudicotyledons</taxon>
        <taxon>Gunneridae</taxon>
        <taxon>Pentapetalae</taxon>
        <taxon>rosids</taxon>
        <taxon>fabids</taxon>
        <taxon>Fabales</taxon>
        <taxon>Fabaceae</taxon>
        <taxon>Papilionoideae</taxon>
        <taxon>50 kb inversion clade</taxon>
        <taxon>NPAAA clade</taxon>
        <taxon>indigoferoid/millettioid clade</taxon>
        <taxon>Phaseoleae</taxon>
        <taxon>Psophocarpus</taxon>
    </lineage>
</organism>
<dbReference type="Gene3D" id="2.30.180.10">
    <property type="entry name" value="FAS1 domain"/>
    <property type="match status" value="1"/>
</dbReference>
<dbReference type="PANTHER" id="PTHR32077">
    <property type="entry name" value="FASCICLIN-LIKE ARABINOGALACTAN PROTEIN"/>
    <property type="match status" value="1"/>
</dbReference>
<dbReference type="InterPro" id="IPR000782">
    <property type="entry name" value="FAS1_domain"/>
</dbReference>
<dbReference type="PANTHER" id="PTHR32077:SF53">
    <property type="entry name" value="FASCICLIN DOMAIN PROTEIN"/>
    <property type="match status" value="1"/>
</dbReference>
<dbReference type="GO" id="GO:0098552">
    <property type="term" value="C:side of membrane"/>
    <property type="evidence" value="ECO:0007669"/>
    <property type="project" value="UniProtKB-KW"/>
</dbReference>
<feature type="transmembrane region" description="Helical" evidence="9">
    <location>
        <begin position="242"/>
        <end position="264"/>
    </location>
</feature>
<proteinExistence type="inferred from homology"/>
<feature type="region of interest" description="Disordered" evidence="8">
    <location>
        <begin position="198"/>
        <end position="232"/>
    </location>
</feature>
<feature type="signal peptide" evidence="10">
    <location>
        <begin position="1"/>
        <end position="24"/>
    </location>
</feature>
<reference evidence="12 13" key="1">
    <citation type="submission" date="2024-01" db="EMBL/GenBank/DDBJ databases">
        <title>The genomes of 5 underutilized Papilionoideae crops provide insights into root nodulation and disease resistanc.</title>
        <authorList>
            <person name="Jiang F."/>
        </authorList>
    </citation>
    <scope>NUCLEOTIDE SEQUENCE [LARGE SCALE GENOMIC DNA]</scope>
    <source>
        <strain evidence="12">DUOXIRENSHENG_FW03</strain>
        <tissue evidence="12">Leaves</tissue>
    </source>
</reference>
<comment type="subcellular location">
    <subcellularLocation>
        <location evidence="1">Cell membrane</location>
        <topology evidence="1">Lipid-anchor</topology>
        <topology evidence="1">GPI-anchor</topology>
    </subcellularLocation>
</comment>
<evidence type="ECO:0000256" key="1">
    <source>
        <dbReference type="ARBA" id="ARBA00004609"/>
    </source>
</evidence>
<dbReference type="Proteomes" id="UP001386955">
    <property type="component" value="Unassembled WGS sequence"/>
</dbReference>
<dbReference type="InterPro" id="IPR045003">
    <property type="entry name" value="FLA_A"/>
</dbReference>
<feature type="domain" description="FAS1" evidence="11">
    <location>
        <begin position="38"/>
        <end position="182"/>
    </location>
</feature>
<dbReference type="PROSITE" id="PS50213">
    <property type="entry name" value="FAS1"/>
    <property type="match status" value="1"/>
</dbReference>
<keyword evidence="4" id="KW-0325">Glycoprotein</keyword>
<keyword evidence="6 9" id="KW-0472">Membrane</keyword>
<keyword evidence="4" id="KW-0336">GPI-anchor</keyword>
<name>A0AAN9SR48_PSOTE</name>
<evidence type="ECO:0000256" key="8">
    <source>
        <dbReference type="SAM" id="MobiDB-lite"/>
    </source>
</evidence>
<evidence type="ECO:0000256" key="2">
    <source>
        <dbReference type="ARBA" id="ARBA00007843"/>
    </source>
</evidence>
<protein>
    <recommendedName>
        <fullName evidence="11">FAS1 domain-containing protein</fullName>
    </recommendedName>
</protein>
<evidence type="ECO:0000256" key="10">
    <source>
        <dbReference type="SAM" id="SignalP"/>
    </source>
</evidence>
<evidence type="ECO:0000313" key="12">
    <source>
        <dbReference type="EMBL" id="KAK7402138.1"/>
    </source>
</evidence>
<dbReference type="GO" id="GO:0009834">
    <property type="term" value="P:plant-type secondary cell wall biogenesis"/>
    <property type="evidence" value="ECO:0007669"/>
    <property type="project" value="TreeGrafter"/>
</dbReference>
<dbReference type="FunFam" id="2.30.180.10:FF:000009">
    <property type="entry name" value="Fasciclin-like arabinogalactan protein 11"/>
    <property type="match status" value="1"/>
</dbReference>
<evidence type="ECO:0000313" key="13">
    <source>
        <dbReference type="Proteomes" id="UP001386955"/>
    </source>
</evidence>
<dbReference type="SUPFAM" id="SSF82153">
    <property type="entry name" value="FAS1 domain"/>
    <property type="match status" value="1"/>
</dbReference>
<keyword evidence="9" id="KW-1133">Transmembrane helix</keyword>
<dbReference type="GO" id="GO:0005886">
    <property type="term" value="C:plasma membrane"/>
    <property type="evidence" value="ECO:0007669"/>
    <property type="project" value="UniProtKB-SubCell"/>
</dbReference>
<keyword evidence="4" id="KW-0449">Lipoprotein</keyword>
<feature type="compositionally biased region" description="Low complexity" evidence="8">
    <location>
        <begin position="198"/>
        <end position="228"/>
    </location>
</feature>
<keyword evidence="13" id="KW-1185">Reference proteome</keyword>
<keyword evidence="9" id="KW-0812">Transmembrane</keyword>
<dbReference type="SMART" id="SM00554">
    <property type="entry name" value="FAS1"/>
    <property type="match status" value="1"/>
</dbReference>
<dbReference type="AlphaFoldDB" id="A0AAN9SR48"/>
<comment type="caution">
    <text evidence="12">The sequence shown here is derived from an EMBL/GenBank/DDBJ whole genome shotgun (WGS) entry which is preliminary data.</text>
</comment>
<evidence type="ECO:0000256" key="4">
    <source>
        <dbReference type="ARBA" id="ARBA00022622"/>
    </source>
</evidence>
<gene>
    <name evidence="12" type="ORF">VNO78_14162</name>
</gene>
<evidence type="ECO:0000256" key="6">
    <source>
        <dbReference type="ARBA" id="ARBA00023136"/>
    </source>
</evidence>